<keyword evidence="7" id="KW-1015">Disulfide bond</keyword>
<dbReference type="PANTHER" id="PTHR22912">
    <property type="entry name" value="DISULFIDE OXIDOREDUCTASE"/>
    <property type="match status" value="1"/>
</dbReference>
<evidence type="ECO:0000313" key="17">
    <source>
        <dbReference type="Proteomes" id="UP000199256"/>
    </source>
</evidence>
<dbReference type="SUPFAM" id="SSF51905">
    <property type="entry name" value="FAD/NAD(P)-binding domain"/>
    <property type="match status" value="1"/>
</dbReference>
<protein>
    <recommendedName>
        <fullName evidence="2">Dihydrolipoyl dehydrogenase</fullName>
    </recommendedName>
    <alternativeName>
        <fullName evidence="9">Dihydrolipoamide dehydrogenase</fullName>
    </alternativeName>
</protein>
<dbReference type="AlphaFoldDB" id="A0A1H7L549"/>
<keyword evidence="4 11" id="KW-0274">FAD</keyword>
<dbReference type="Gene3D" id="3.30.390.30">
    <property type="match status" value="1"/>
</dbReference>
<evidence type="ECO:0000256" key="4">
    <source>
        <dbReference type="ARBA" id="ARBA00022827"/>
    </source>
</evidence>
<gene>
    <name evidence="16" type="ORF">SAMN05444515_10723</name>
</gene>
<evidence type="ECO:0000256" key="12">
    <source>
        <dbReference type="PIRSR" id="PIRSR000350-4"/>
    </source>
</evidence>
<dbReference type="SUPFAM" id="SSF55424">
    <property type="entry name" value="FAD/NAD-linked reductases, dimerisation (C-terminal) domain"/>
    <property type="match status" value="1"/>
</dbReference>
<dbReference type="Proteomes" id="UP000199256">
    <property type="component" value="Unassembled WGS sequence"/>
</dbReference>
<evidence type="ECO:0000256" key="2">
    <source>
        <dbReference type="ARBA" id="ARBA00016961"/>
    </source>
</evidence>
<dbReference type="InterPro" id="IPR036188">
    <property type="entry name" value="FAD/NAD-bd_sf"/>
</dbReference>
<feature type="binding site" evidence="11">
    <location>
        <position position="312"/>
    </location>
    <ligand>
        <name>FAD</name>
        <dbReference type="ChEBI" id="CHEBI:57692"/>
    </ligand>
</feature>
<dbReference type="Gene3D" id="3.50.50.60">
    <property type="entry name" value="FAD/NAD(P)-binding domain"/>
    <property type="match status" value="2"/>
</dbReference>
<keyword evidence="3 13" id="KW-0285">Flavoprotein</keyword>
<dbReference type="GO" id="GO:0050660">
    <property type="term" value="F:flavin adenine dinucleotide binding"/>
    <property type="evidence" value="ECO:0007669"/>
    <property type="project" value="TreeGrafter"/>
</dbReference>
<evidence type="ECO:0000256" key="1">
    <source>
        <dbReference type="ARBA" id="ARBA00007532"/>
    </source>
</evidence>
<feature type="binding site" evidence="11">
    <location>
        <position position="55"/>
    </location>
    <ligand>
        <name>FAD</name>
        <dbReference type="ChEBI" id="CHEBI:57692"/>
    </ligand>
</feature>
<keyword evidence="17" id="KW-1185">Reference proteome</keyword>
<feature type="disulfide bond" description="Redox-active" evidence="12">
    <location>
        <begin position="46"/>
        <end position="51"/>
    </location>
</feature>
<evidence type="ECO:0000256" key="3">
    <source>
        <dbReference type="ARBA" id="ARBA00022630"/>
    </source>
</evidence>
<evidence type="ECO:0000256" key="13">
    <source>
        <dbReference type="RuleBase" id="RU003691"/>
    </source>
</evidence>
<dbReference type="InterPro" id="IPR012999">
    <property type="entry name" value="Pyr_OxRdtase_I_AS"/>
</dbReference>
<keyword evidence="11" id="KW-0547">Nucleotide-binding</keyword>
<keyword evidence="8 13" id="KW-0676">Redox-active center</keyword>
<dbReference type="OrthoDB" id="9800167at2"/>
<reference evidence="17" key="1">
    <citation type="submission" date="2016-10" db="EMBL/GenBank/DDBJ databases">
        <authorList>
            <person name="Varghese N."/>
            <person name="Submissions S."/>
        </authorList>
    </citation>
    <scope>NUCLEOTIDE SEQUENCE [LARGE SCALE GENOMIC DNA]</scope>
    <source>
        <strain evidence="17">DSM 241</strain>
    </source>
</reference>
<name>A0A1H7L549_9GAMM</name>
<dbReference type="STRING" id="1396821.SAMN05444515_10723"/>
<feature type="binding site" evidence="11">
    <location>
        <position position="271"/>
    </location>
    <ligand>
        <name>NAD(+)</name>
        <dbReference type="ChEBI" id="CHEBI:57540"/>
    </ligand>
</feature>
<evidence type="ECO:0000256" key="9">
    <source>
        <dbReference type="ARBA" id="ARBA00031281"/>
    </source>
</evidence>
<evidence type="ECO:0000259" key="15">
    <source>
        <dbReference type="Pfam" id="PF07992"/>
    </source>
</evidence>
<dbReference type="InterPro" id="IPR016156">
    <property type="entry name" value="FAD/NAD-linked_Rdtase_dimer_sf"/>
</dbReference>
<organism evidence="16 17">
    <name type="scientific">Ectothiorhodospira marina</name>
    <dbReference type="NCBI Taxonomy" id="1396821"/>
    <lineage>
        <taxon>Bacteria</taxon>
        <taxon>Pseudomonadati</taxon>
        <taxon>Pseudomonadota</taxon>
        <taxon>Gammaproteobacteria</taxon>
        <taxon>Chromatiales</taxon>
        <taxon>Ectothiorhodospiraceae</taxon>
        <taxon>Ectothiorhodospira</taxon>
    </lineage>
</organism>
<evidence type="ECO:0000259" key="14">
    <source>
        <dbReference type="Pfam" id="PF02852"/>
    </source>
</evidence>
<dbReference type="InterPro" id="IPR001100">
    <property type="entry name" value="Pyr_nuc-diS_OxRdtase"/>
</dbReference>
<dbReference type="PIRSF" id="PIRSF000350">
    <property type="entry name" value="Mercury_reductase_MerA"/>
    <property type="match status" value="1"/>
</dbReference>
<evidence type="ECO:0000256" key="8">
    <source>
        <dbReference type="ARBA" id="ARBA00023284"/>
    </source>
</evidence>
<comment type="cofactor">
    <cofactor evidence="11">
        <name>FAD</name>
        <dbReference type="ChEBI" id="CHEBI:57692"/>
    </cofactor>
    <text evidence="11">Binds 1 FAD per subunit.</text>
</comment>
<evidence type="ECO:0000313" key="16">
    <source>
        <dbReference type="EMBL" id="SEK94193.1"/>
    </source>
</evidence>
<dbReference type="PRINTS" id="PR00368">
    <property type="entry name" value="FADPNR"/>
</dbReference>
<sequence length="478" mass="50966">MPDKTPKAVDLAVIGSGPGGYRAAVLGALRGLSVVIIEKAEWGGCCLNRGCVPKKAWYHTARLVASQSRFADRGLEGRLSARMDQAWIHQRSVVERIRNSYQDYLHHLKVATLTGHARFQDSHTLVVATQDDEHTVAARHIIIATGAHSHVPAPFKAVPGRVLTSDMLFDAPPPPGDRVAMIGSGVVATEFAFIFSQMGKEVTWLARSAMLRRLNFSRPALSALRDALSARGVTLQSGVTFDSVEVHDDGVTLGLAGDKTVTVDWVCLGTGRIPHTEGLALEAAGVETDEAGFVRRDGHLRTTADTVYAIGDVASHWMTANHALSDATVAIQNILTGNTRQQDAGQVPVVVYSALELARLGLDEDTAEDAGHEPAVGFAAFETSPCALGQDDTAGFVRLIADMDTAALLGGEITGAQAGELIHLLSLAPDRETALAWIARGRFNHPARAEEVLNAVETLAGKWGLRESIFGTGICTRG</sequence>
<feature type="domain" description="FAD/NAD(P)-binding" evidence="15">
    <location>
        <begin position="10"/>
        <end position="326"/>
    </location>
</feature>
<dbReference type="InterPro" id="IPR004099">
    <property type="entry name" value="Pyr_nucl-diS_OxRdtase_dimer"/>
</dbReference>
<dbReference type="InterPro" id="IPR050151">
    <property type="entry name" value="Class-I_Pyr_Nuc-Dis_Oxidored"/>
</dbReference>
<keyword evidence="6 11" id="KW-0520">NAD</keyword>
<evidence type="ECO:0000256" key="11">
    <source>
        <dbReference type="PIRSR" id="PIRSR000350-3"/>
    </source>
</evidence>
<keyword evidence="5 13" id="KW-0560">Oxidoreductase</keyword>
<dbReference type="GO" id="GO:0006103">
    <property type="term" value="P:2-oxoglutarate metabolic process"/>
    <property type="evidence" value="ECO:0007669"/>
    <property type="project" value="TreeGrafter"/>
</dbReference>
<evidence type="ECO:0000256" key="7">
    <source>
        <dbReference type="ARBA" id="ARBA00023157"/>
    </source>
</evidence>
<dbReference type="PROSITE" id="PS00076">
    <property type="entry name" value="PYRIDINE_REDOX_1"/>
    <property type="match status" value="1"/>
</dbReference>
<proteinExistence type="inferred from homology"/>
<dbReference type="Pfam" id="PF07992">
    <property type="entry name" value="Pyr_redox_2"/>
    <property type="match status" value="1"/>
</dbReference>
<dbReference type="InterPro" id="IPR023753">
    <property type="entry name" value="FAD/NAD-binding_dom"/>
</dbReference>
<comment type="similarity">
    <text evidence="1 13">Belongs to the class-I pyridine nucleotide-disulfide oxidoreductase family.</text>
</comment>
<dbReference type="RefSeq" id="WP_090252950.1">
    <property type="nucleotide sequence ID" value="NZ_FOAA01000007.1"/>
</dbReference>
<evidence type="ECO:0000256" key="6">
    <source>
        <dbReference type="ARBA" id="ARBA00023027"/>
    </source>
</evidence>
<evidence type="ECO:0000256" key="5">
    <source>
        <dbReference type="ARBA" id="ARBA00023002"/>
    </source>
</evidence>
<feature type="domain" description="Pyridine nucleotide-disulphide oxidoreductase dimerisation" evidence="14">
    <location>
        <begin position="347"/>
        <end position="455"/>
    </location>
</feature>
<dbReference type="PANTHER" id="PTHR22912:SF217">
    <property type="entry name" value="DIHYDROLIPOYL DEHYDROGENASE"/>
    <property type="match status" value="1"/>
</dbReference>
<evidence type="ECO:0000256" key="10">
    <source>
        <dbReference type="PIRSR" id="PIRSR000350-2"/>
    </source>
</evidence>
<feature type="binding site" evidence="11">
    <location>
        <begin position="183"/>
        <end position="190"/>
    </location>
    <ligand>
        <name>NAD(+)</name>
        <dbReference type="ChEBI" id="CHEBI:57540"/>
    </ligand>
</feature>
<dbReference type="GO" id="GO:0004148">
    <property type="term" value="F:dihydrolipoyl dehydrogenase (NADH) activity"/>
    <property type="evidence" value="ECO:0007669"/>
    <property type="project" value="TreeGrafter"/>
</dbReference>
<dbReference type="EMBL" id="FOAA01000007">
    <property type="protein sequence ID" value="SEK94193.1"/>
    <property type="molecule type" value="Genomic_DNA"/>
</dbReference>
<feature type="active site" description="Proton acceptor" evidence="10">
    <location>
        <position position="445"/>
    </location>
</feature>
<dbReference type="Pfam" id="PF02852">
    <property type="entry name" value="Pyr_redox_dim"/>
    <property type="match status" value="1"/>
</dbReference>
<dbReference type="PRINTS" id="PR00411">
    <property type="entry name" value="PNDRDTASEI"/>
</dbReference>
<accession>A0A1H7L549</accession>